<keyword evidence="2" id="KW-0349">Heme</keyword>
<comment type="similarity">
    <text evidence="1">Belongs to the cytochrome P450 family.</text>
</comment>
<dbReference type="Pfam" id="PF00067">
    <property type="entry name" value="p450"/>
    <property type="match status" value="1"/>
</dbReference>
<dbReference type="OrthoDB" id="4133219at2"/>
<name>A0A6I4W7E8_9ACTN</name>
<keyword evidence="5" id="KW-0408">Iron</keyword>
<dbReference type="CDD" id="cd11029">
    <property type="entry name" value="CYP107-like"/>
    <property type="match status" value="1"/>
</dbReference>
<dbReference type="AlphaFoldDB" id="A0A6I4W7E8"/>
<dbReference type="GO" id="GO:0004497">
    <property type="term" value="F:monooxygenase activity"/>
    <property type="evidence" value="ECO:0007669"/>
    <property type="project" value="UniProtKB-KW"/>
</dbReference>
<evidence type="ECO:0000256" key="4">
    <source>
        <dbReference type="ARBA" id="ARBA00023002"/>
    </source>
</evidence>
<dbReference type="PRINTS" id="PR00359">
    <property type="entry name" value="BP450"/>
</dbReference>
<dbReference type="PANTHER" id="PTHR46696">
    <property type="entry name" value="P450, PUTATIVE (EUROFUNG)-RELATED"/>
    <property type="match status" value="1"/>
</dbReference>
<evidence type="ECO:0000256" key="5">
    <source>
        <dbReference type="ARBA" id="ARBA00023004"/>
    </source>
</evidence>
<sequence length="393" mass="42675">MRIVRHLKRELLGPDFDVDPYPAYHRLRAEAPVHRVRIRDGLSCWWISRYDDARAALADPRLSRDPRVAVAAWRAADRGRRLEDEAALDVHLLTREPPEHTRLRGLISGAFSTRRVDALRPRVQEIADALVDAFAARGTADVVGEFAYPLAAAVIGEILGVPAGDLGLFRQWTSNAVPGAPAPAPGDYLRDLLHAKRRTPGDDLISALARSDADEAELLSMIFLLVIAGHEGSVALLGNALIALLTHPDQLDLVRADPSLVDAAIEEVLRYDGPMEVAAWRFATEDVEIGGTVVPAGEPVVISLAAAHRDPARYPDPDAFRITRDDAPHLGFGRGVHYCTGARLARLEGAIGLATLLRLPDLALAAPVADLPRQPSFVVRGLHALPVTFTPRT</sequence>
<dbReference type="Proteomes" id="UP000431901">
    <property type="component" value="Unassembled WGS sequence"/>
</dbReference>
<dbReference type="SUPFAM" id="SSF48264">
    <property type="entry name" value="Cytochrome P450"/>
    <property type="match status" value="1"/>
</dbReference>
<proteinExistence type="inferred from homology"/>
<reference evidence="7 8" key="1">
    <citation type="submission" date="2019-12" db="EMBL/GenBank/DDBJ databases">
        <title>Nocardia macrotermitis sp. nov. and Nocardia aurantia sp. nov., isolated from the gut of the fungus growing-termite Macrotermes natalensis.</title>
        <authorList>
            <person name="Christine B."/>
            <person name="Rene B."/>
        </authorList>
    </citation>
    <scope>NUCLEOTIDE SEQUENCE [LARGE SCALE GENOMIC DNA]</scope>
    <source>
        <strain evidence="7 8">DSM 102126</strain>
    </source>
</reference>
<dbReference type="FunFam" id="1.10.630.10:FF:000018">
    <property type="entry name" value="Cytochrome P450 monooxygenase"/>
    <property type="match status" value="1"/>
</dbReference>
<dbReference type="InterPro" id="IPR001128">
    <property type="entry name" value="Cyt_P450"/>
</dbReference>
<dbReference type="GO" id="GO:0005506">
    <property type="term" value="F:iron ion binding"/>
    <property type="evidence" value="ECO:0007669"/>
    <property type="project" value="InterPro"/>
</dbReference>
<keyword evidence="6" id="KW-0503">Monooxygenase</keyword>
<evidence type="ECO:0000313" key="8">
    <source>
        <dbReference type="Proteomes" id="UP000431901"/>
    </source>
</evidence>
<dbReference type="InterPro" id="IPR002397">
    <property type="entry name" value="Cyt_P450_B"/>
</dbReference>
<dbReference type="GO" id="GO:0016705">
    <property type="term" value="F:oxidoreductase activity, acting on paired donors, with incorporation or reduction of molecular oxygen"/>
    <property type="evidence" value="ECO:0007669"/>
    <property type="project" value="InterPro"/>
</dbReference>
<gene>
    <name evidence="7" type="ORF">GQ466_15255</name>
</gene>
<dbReference type="EMBL" id="WUTW01000002">
    <property type="protein sequence ID" value="MXQ65391.1"/>
    <property type="molecule type" value="Genomic_DNA"/>
</dbReference>
<dbReference type="PANTHER" id="PTHR46696:SF1">
    <property type="entry name" value="CYTOCHROME P450 YJIB-RELATED"/>
    <property type="match status" value="1"/>
</dbReference>
<dbReference type="Gene3D" id="1.10.630.10">
    <property type="entry name" value="Cytochrome P450"/>
    <property type="match status" value="1"/>
</dbReference>
<keyword evidence="3" id="KW-0479">Metal-binding</keyword>
<evidence type="ECO:0000256" key="2">
    <source>
        <dbReference type="ARBA" id="ARBA00022617"/>
    </source>
</evidence>
<dbReference type="GO" id="GO:0020037">
    <property type="term" value="F:heme binding"/>
    <property type="evidence" value="ECO:0007669"/>
    <property type="project" value="InterPro"/>
</dbReference>
<evidence type="ECO:0000256" key="3">
    <source>
        <dbReference type="ARBA" id="ARBA00022723"/>
    </source>
</evidence>
<dbReference type="InterPro" id="IPR036396">
    <property type="entry name" value="Cyt_P450_sf"/>
</dbReference>
<keyword evidence="8" id="KW-1185">Reference proteome</keyword>
<protein>
    <submittedName>
        <fullName evidence="7">Cytochrome P450</fullName>
    </submittedName>
</protein>
<organism evidence="7 8">
    <name type="scientific">Actinomadura rayongensis</name>
    <dbReference type="NCBI Taxonomy" id="1429076"/>
    <lineage>
        <taxon>Bacteria</taxon>
        <taxon>Bacillati</taxon>
        <taxon>Actinomycetota</taxon>
        <taxon>Actinomycetes</taxon>
        <taxon>Streptosporangiales</taxon>
        <taxon>Thermomonosporaceae</taxon>
        <taxon>Actinomadura</taxon>
    </lineage>
</organism>
<keyword evidence="4" id="KW-0560">Oxidoreductase</keyword>
<evidence type="ECO:0000256" key="1">
    <source>
        <dbReference type="ARBA" id="ARBA00010617"/>
    </source>
</evidence>
<evidence type="ECO:0000256" key="6">
    <source>
        <dbReference type="ARBA" id="ARBA00023033"/>
    </source>
</evidence>
<evidence type="ECO:0000313" key="7">
    <source>
        <dbReference type="EMBL" id="MXQ65391.1"/>
    </source>
</evidence>
<accession>A0A6I4W7E8</accession>
<comment type="caution">
    <text evidence="7">The sequence shown here is derived from an EMBL/GenBank/DDBJ whole genome shotgun (WGS) entry which is preliminary data.</text>
</comment>